<dbReference type="InterPro" id="IPR002110">
    <property type="entry name" value="Ankyrin_rpt"/>
</dbReference>
<feature type="domain" description="Protein kinase" evidence="6">
    <location>
        <begin position="472"/>
        <end position="727"/>
    </location>
</feature>
<feature type="repeat" description="ANK" evidence="3">
    <location>
        <begin position="72"/>
        <end position="105"/>
    </location>
</feature>
<dbReference type="PROSITE" id="PS00107">
    <property type="entry name" value="PROTEIN_KINASE_ATP"/>
    <property type="match status" value="1"/>
</dbReference>
<dbReference type="SUPFAM" id="SSF48403">
    <property type="entry name" value="Ankyrin repeat"/>
    <property type="match status" value="1"/>
</dbReference>
<dbReference type="InterPro" id="IPR036770">
    <property type="entry name" value="Ankyrin_rpt-contain_sf"/>
</dbReference>
<dbReference type="PROSITE" id="PS50011">
    <property type="entry name" value="PROTEIN_KINASE_DOM"/>
    <property type="match status" value="1"/>
</dbReference>
<evidence type="ECO:0000256" key="3">
    <source>
        <dbReference type="PROSITE-ProRule" id="PRU00023"/>
    </source>
</evidence>
<dbReference type="SMART" id="SM00248">
    <property type="entry name" value="ANK"/>
    <property type="match status" value="11"/>
</dbReference>
<dbReference type="Gene3D" id="3.30.200.20">
    <property type="entry name" value="Phosphorylase Kinase, domain 1"/>
    <property type="match status" value="1"/>
</dbReference>
<dbReference type="InterPro" id="IPR017441">
    <property type="entry name" value="Protein_kinase_ATP_BS"/>
</dbReference>
<feature type="repeat" description="ANK" evidence="3">
    <location>
        <begin position="346"/>
        <end position="378"/>
    </location>
</feature>
<name>A0A210QCV1_MIZYE</name>
<keyword evidence="4" id="KW-0547">Nucleotide-binding</keyword>
<keyword evidence="4" id="KW-0067">ATP-binding</keyword>
<dbReference type="GO" id="GO:0004672">
    <property type="term" value="F:protein kinase activity"/>
    <property type="evidence" value="ECO:0007669"/>
    <property type="project" value="InterPro"/>
</dbReference>
<dbReference type="InterPro" id="IPR000719">
    <property type="entry name" value="Prot_kinase_dom"/>
</dbReference>
<evidence type="ECO:0000256" key="4">
    <source>
        <dbReference type="PROSITE-ProRule" id="PRU10141"/>
    </source>
</evidence>
<dbReference type="AlphaFoldDB" id="A0A210QCV1"/>
<protein>
    <submittedName>
        <fullName evidence="7">Serine/threonine-protein kinase TNNI3K</fullName>
    </submittedName>
</protein>
<keyword evidence="7" id="KW-0808">Transferase</keyword>
<keyword evidence="1" id="KW-0677">Repeat</keyword>
<dbReference type="Gene3D" id="1.10.510.10">
    <property type="entry name" value="Transferase(Phosphotransferase) domain 1"/>
    <property type="match status" value="1"/>
</dbReference>
<feature type="repeat" description="ANK" evidence="3">
    <location>
        <begin position="173"/>
        <end position="205"/>
    </location>
</feature>
<feature type="repeat" description="ANK" evidence="3">
    <location>
        <begin position="140"/>
        <end position="172"/>
    </location>
</feature>
<dbReference type="Proteomes" id="UP000242188">
    <property type="component" value="Unassembled WGS sequence"/>
</dbReference>
<feature type="region of interest" description="Disordered" evidence="5">
    <location>
        <begin position="833"/>
        <end position="869"/>
    </location>
</feature>
<keyword evidence="8" id="KW-1185">Reference proteome</keyword>
<gene>
    <name evidence="7" type="ORF">KP79_PYT04139</name>
</gene>
<dbReference type="PANTHER" id="PTHR24198">
    <property type="entry name" value="ANKYRIN REPEAT AND PROTEIN KINASE DOMAIN-CONTAINING PROTEIN"/>
    <property type="match status" value="1"/>
</dbReference>
<evidence type="ECO:0000256" key="2">
    <source>
        <dbReference type="ARBA" id="ARBA00023043"/>
    </source>
</evidence>
<sequence>MGNYKSRPTISCADELKKKISESYSIFRSKIIEELRPNEKDWTELQLACGRGDCTTVADLLTDENIEERTDTGLTLLHIACIFGGSKSLIDLLLKKNVKSSVLSKNQFSALHLATYKGDTECVQNLLDSEDVDVNLAGNSGTFPLHIAAKCGHAEITSALLENGAKVNAEDAVKFSPLHVACNFGHERVVELLISHGADVNISGGVGDRPLHLACAKGHLHITKLLVQGTSQQKADVNVTDDEQHRPIHFCCKSGHLPVLYYLLENKAEPHAQNIYGDTPLHLACYNAKVEVVKQLVLLTSAESLTVENIFSEFPIHSACTSGRSLELIKYLLEQPSVNINQQGRDGHTALHSACNHGHIRVVQFLLECRADMNLVSTMTDQNSGSEKVEEQTALMWAYEQGHDDIVTLLKHHKRPQDESACGDYSQPGQEGSYVSVPSPLGKLKSITREKIDVLQLRSTLPRHYHLNISDLDFEEVIGSGSFGKVYKGRYDGKVVAIKRYRANSFGAKSDVDMFCREVAILSKLNSPYVISFVGACLDDPSQFAIVTQFVSGGSLFSILHEQKRVIDLHSKLTIAVDIAKGMAYLHTLPQPIIHRDLNSHNVLLDENGHALVADFGESRFLRSLEDNMTKQPGNLRWMAPEIFTQCTKYSIKADMFSYSLCLWELLAGELPFGHLKPAAAAAEMAYHNTRPPIAVTFPKALVAILQRGWNASAEDRPEFKEIVIILEECKQSQGVGLLTNSQISVSLVSRLSPIRDEEEGEEGRDTPPLAGHVTALRTHWELEATRHSAVPDDELRRRLQYPQIDKNGYVSDPLSTLQIPVTIAPPADPLPKLEVDSPFTQPVVNNLSNGFRSQSPASSSSSLTDITS</sequence>
<dbReference type="Pfam" id="PF12796">
    <property type="entry name" value="Ank_2"/>
    <property type="match status" value="2"/>
</dbReference>
<dbReference type="EMBL" id="NEDP02004158">
    <property type="protein sequence ID" value="OWF46542.1"/>
    <property type="molecule type" value="Genomic_DNA"/>
</dbReference>
<comment type="caution">
    <text evidence="7">The sequence shown here is derived from an EMBL/GenBank/DDBJ whole genome shotgun (WGS) entry which is preliminary data.</text>
</comment>
<dbReference type="STRING" id="6573.A0A210QCV1"/>
<organism evidence="7 8">
    <name type="scientific">Mizuhopecten yessoensis</name>
    <name type="common">Japanese scallop</name>
    <name type="synonym">Patinopecten yessoensis</name>
    <dbReference type="NCBI Taxonomy" id="6573"/>
    <lineage>
        <taxon>Eukaryota</taxon>
        <taxon>Metazoa</taxon>
        <taxon>Spiralia</taxon>
        <taxon>Lophotrochozoa</taxon>
        <taxon>Mollusca</taxon>
        <taxon>Bivalvia</taxon>
        <taxon>Autobranchia</taxon>
        <taxon>Pteriomorphia</taxon>
        <taxon>Pectinida</taxon>
        <taxon>Pectinoidea</taxon>
        <taxon>Pectinidae</taxon>
        <taxon>Mizuhopecten</taxon>
    </lineage>
</organism>
<dbReference type="Gene3D" id="1.25.40.20">
    <property type="entry name" value="Ankyrin repeat-containing domain"/>
    <property type="match status" value="4"/>
</dbReference>
<dbReference type="SUPFAM" id="SSF56112">
    <property type="entry name" value="Protein kinase-like (PK-like)"/>
    <property type="match status" value="1"/>
</dbReference>
<keyword evidence="7" id="KW-0418">Kinase</keyword>
<proteinExistence type="predicted"/>
<dbReference type="PROSITE" id="PS50088">
    <property type="entry name" value="ANK_REPEAT"/>
    <property type="match status" value="7"/>
</dbReference>
<keyword evidence="2 3" id="KW-0040">ANK repeat</keyword>
<dbReference type="InterPro" id="IPR001245">
    <property type="entry name" value="Ser-Thr/Tyr_kinase_cat_dom"/>
</dbReference>
<reference evidence="7 8" key="1">
    <citation type="journal article" date="2017" name="Nat. Ecol. Evol.">
        <title>Scallop genome provides insights into evolution of bilaterian karyotype and development.</title>
        <authorList>
            <person name="Wang S."/>
            <person name="Zhang J."/>
            <person name="Jiao W."/>
            <person name="Li J."/>
            <person name="Xun X."/>
            <person name="Sun Y."/>
            <person name="Guo X."/>
            <person name="Huan P."/>
            <person name="Dong B."/>
            <person name="Zhang L."/>
            <person name="Hu X."/>
            <person name="Sun X."/>
            <person name="Wang J."/>
            <person name="Zhao C."/>
            <person name="Wang Y."/>
            <person name="Wang D."/>
            <person name="Huang X."/>
            <person name="Wang R."/>
            <person name="Lv J."/>
            <person name="Li Y."/>
            <person name="Zhang Z."/>
            <person name="Liu B."/>
            <person name="Lu W."/>
            <person name="Hui Y."/>
            <person name="Liang J."/>
            <person name="Zhou Z."/>
            <person name="Hou R."/>
            <person name="Li X."/>
            <person name="Liu Y."/>
            <person name="Li H."/>
            <person name="Ning X."/>
            <person name="Lin Y."/>
            <person name="Zhao L."/>
            <person name="Xing Q."/>
            <person name="Dou J."/>
            <person name="Li Y."/>
            <person name="Mao J."/>
            <person name="Guo H."/>
            <person name="Dou H."/>
            <person name="Li T."/>
            <person name="Mu C."/>
            <person name="Jiang W."/>
            <person name="Fu Q."/>
            <person name="Fu X."/>
            <person name="Miao Y."/>
            <person name="Liu J."/>
            <person name="Yu Q."/>
            <person name="Li R."/>
            <person name="Liao H."/>
            <person name="Li X."/>
            <person name="Kong Y."/>
            <person name="Jiang Z."/>
            <person name="Chourrout D."/>
            <person name="Li R."/>
            <person name="Bao Z."/>
        </authorList>
    </citation>
    <scope>NUCLEOTIDE SEQUENCE [LARGE SCALE GENOMIC DNA]</scope>
    <source>
        <strain evidence="7 8">PY_sf001</strain>
    </source>
</reference>
<evidence type="ECO:0000256" key="5">
    <source>
        <dbReference type="SAM" id="MobiDB-lite"/>
    </source>
</evidence>
<feature type="compositionally biased region" description="Polar residues" evidence="5">
    <location>
        <begin position="839"/>
        <end position="853"/>
    </location>
</feature>
<dbReference type="Pfam" id="PF00023">
    <property type="entry name" value="Ank"/>
    <property type="match status" value="2"/>
</dbReference>
<dbReference type="InterPro" id="IPR011009">
    <property type="entry name" value="Kinase-like_dom_sf"/>
</dbReference>
<dbReference type="PRINTS" id="PR01415">
    <property type="entry name" value="ANKYRIN"/>
</dbReference>
<dbReference type="OrthoDB" id="339325at2759"/>
<feature type="repeat" description="ANK" evidence="3">
    <location>
        <begin position="206"/>
        <end position="242"/>
    </location>
</feature>
<feature type="binding site" evidence="4">
    <location>
        <position position="499"/>
    </location>
    <ligand>
        <name>ATP</name>
        <dbReference type="ChEBI" id="CHEBI:30616"/>
    </ligand>
</feature>
<evidence type="ECO:0000256" key="1">
    <source>
        <dbReference type="ARBA" id="ARBA00022737"/>
    </source>
</evidence>
<dbReference type="PANTHER" id="PTHR24198:SF183">
    <property type="entry name" value="SUPPRESSOR_ENHANCER OF LIN-12"/>
    <property type="match status" value="1"/>
</dbReference>
<feature type="compositionally biased region" description="Low complexity" evidence="5">
    <location>
        <begin position="854"/>
        <end position="863"/>
    </location>
</feature>
<feature type="repeat" description="ANK" evidence="3">
    <location>
        <begin position="276"/>
        <end position="297"/>
    </location>
</feature>
<evidence type="ECO:0000259" key="6">
    <source>
        <dbReference type="PROSITE" id="PS50011"/>
    </source>
</evidence>
<evidence type="ECO:0000313" key="8">
    <source>
        <dbReference type="Proteomes" id="UP000242188"/>
    </source>
</evidence>
<dbReference type="GO" id="GO:0005524">
    <property type="term" value="F:ATP binding"/>
    <property type="evidence" value="ECO:0007669"/>
    <property type="project" value="UniProtKB-UniRule"/>
</dbReference>
<feature type="repeat" description="ANK" evidence="3">
    <location>
        <begin position="106"/>
        <end position="139"/>
    </location>
</feature>
<dbReference type="Pfam" id="PF07714">
    <property type="entry name" value="PK_Tyr_Ser-Thr"/>
    <property type="match status" value="1"/>
</dbReference>
<dbReference type="PROSITE" id="PS50297">
    <property type="entry name" value="ANK_REP_REGION"/>
    <property type="match status" value="5"/>
</dbReference>
<dbReference type="FunFam" id="1.10.510.10:FF:000259">
    <property type="entry name" value="Serine/threonine-protein kinase TNNI3K"/>
    <property type="match status" value="1"/>
</dbReference>
<evidence type="ECO:0000313" key="7">
    <source>
        <dbReference type="EMBL" id="OWF46542.1"/>
    </source>
</evidence>
<accession>A0A210QCV1</accession>